<dbReference type="SMART" id="SM00487">
    <property type="entry name" value="DEXDc"/>
    <property type="match status" value="1"/>
</dbReference>
<evidence type="ECO:0000313" key="16">
    <source>
        <dbReference type="Proteomes" id="UP000593567"/>
    </source>
</evidence>
<sequence>MSNDFSQHGQGLEQQFAGLDINGGAPGGAPGGRDNRQFGGQTRSRYVPPHARQSVGQRGPELPPDFNNGGGYDGNRGFQSGGGYHRGGRGGGRGGYNNRPEHGGYGGGYNQRGGGGWGGPPQGFGGPQAYNGGSTFAMNNRWAPDDAGSYGGPPMNRGRDNRGYGGQGRQDSGSQYRYEANSRWDQSASEKQDWTKPGPRNERLEQDLFGTNNTGINFKNYEDIPVEATGNDVPPFASSFKDLPLCEIIRGNIELAKYTNPTPVQKYSMPIVMANRDLMACAQTGSGKTAAFLVPVLNQIYEGGPGDDLASEPPRQYGRRKQYPIALVLAPTRELACQIFDEARKFAYRSMVRPAVVYGGADVGGQMRELDRGCHLLVATPGRLVDMLERGKISLEKIRFLVLDEADRMLDMGFEPQIRRIVQQDNMPDTGIRRTLMFSATFPKEIQVLARDFLHDYVFLAVGRVGSTSENITQKIVWVEEGDKRSFLLDLINAAGPESLTLVFVETKKGADSLEDFLYREGFPATSIHGDRSQRERETALASFRNGRTPILVATAVAARGLDIPNVKHVINFDLPNDIEEYVHRIGRTGRVGNLGLATSFFNDKNRNVARDMVELLSEASQELPNWLESLAYEARTSYPKRRGGGGGGNRQGGFGARDYRQHGRGGQHGMKQGGYGGGNMAPQGHGNPMIAMYNNGSGYGGSYGAGGGSYNTGSSADWWGN</sequence>
<keyword evidence="5 10" id="KW-0067">ATP-binding</keyword>
<comment type="similarity">
    <text evidence="7">Belongs to the DEAD box helicase family. DDX3/DED1 subfamily.</text>
</comment>
<dbReference type="AlphaFoldDB" id="A0A7J7JTS8"/>
<organism evidence="15 16">
    <name type="scientific">Bugula neritina</name>
    <name type="common">Brown bryozoan</name>
    <name type="synonym">Sertularia neritina</name>
    <dbReference type="NCBI Taxonomy" id="10212"/>
    <lineage>
        <taxon>Eukaryota</taxon>
        <taxon>Metazoa</taxon>
        <taxon>Spiralia</taxon>
        <taxon>Lophotrochozoa</taxon>
        <taxon>Bryozoa</taxon>
        <taxon>Gymnolaemata</taxon>
        <taxon>Cheilostomatida</taxon>
        <taxon>Flustrina</taxon>
        <taxon>Buguloidea</taxon>
        <taxon>Bugulidae</taxon>
        <taxon>Bugula</taxon>
    </lineage>
</organism>
<evidence type="ECO:0000259" key="14">
    <source>
        <dbReference type="PROSITE" id="PS51195"/>
    </source>
</evidence>
<dbReference type="EMBL" id="VXIV02001901">
    <property type="protein sequence ID" value="KAF6028826.1"/>
    <property type="molecule type" value="Genomic_DNA"/>
</dbReference>
<evidence type="ECO:0000256" key="3">
    <source>
        <dbReference type="ARBA" id="ARBA00022801"/>
    </source>
</evidence>
<evidence type="ECO:0000259" key="12">
    <source>
        <dbReference type="PROSITE" id="PS51192"/>
    </source>
</evidence>
<dbReference type="Proteomes" id="UP000593567">
    <property type="component" value="Unassembled WGS sequence"/>
</dbReference>
<evidence type="ECO:0000256" key="7">
    <source>
        <dbReference type="ARBA" id="ARBA00024358"/>
    </source>
</evidence>
<evidence type="ECO:0000256" key="8">
    <source>
        <dbReference type="ARBA" id="ARBA00047984"/>
    </source>
</evidence>
<evidence type="ECO:0000313" key="15">
    <source>
        <dbReference type="EMBL" id="KAF6028826.1"/>
    </source>
</evidence>
<dbReference type="Pfam" id="PF00270">
    <property type="entry name" value="DEAD"/>
    <property type="match status" value="1"/>
</dbReference>
<dbReference type="CDD" id="cd18051">
    <property type="entry name" value="DEADc_DDX3"/>
    <property type="match status" value="1"/>
</dbReference>
<dbReference type="GO" id="GO:0003723">
    <property type="term" value="F:RNA binding"/>
    <property type="evidence" value="ECO:0007669"/>
    <property type="project" value="UniProtKB-KW"/>
</dbReference>
<dbReference type="PROSITE" id="PS51195">
    <property type="entry name" value="Q_MOTIF"/>
    <property type="match status" value="1"/>
</dbReference>
<evidence type="ECO:0000256" key="4">
    <source>
        <dbReference type="ARBA" id="ARBA00022806"/>
    </source>
</evidence>
<dbReference type="SUPFAM" id="SSF52540">
    <property type="entry name" value="P-loop containing nucleoside triphosphate hydrolases"/>
    <property type="match status" value="1"/>
</dbReference>
<evidence type="ECO:0000256" key="6">
    <source>
        <dbReference type="ARBA" id="ARBA00022884"/>
    </source>
</evidence>
<feature type="compositionally biased region" description="Basic and acidic residues" evidence="11">
    <location>
        <begin position="188"/>
        <end position="206"/>
    </location>
</feature>
<dbReference type="InterPro" id="IPR027417">
    <property type="entry name" value="P-loop_NTPase"/>
</dbReference>
<feature type="compositionally biased region" description="Gly residues" evidence="11">
    <location>
        <begin position="68"/>
        <end position="95"/>
    </location>
</feature>
<keyword evidence="2 10" id="KW-0547">Nucleotide-binding</keyword>
<name>A0A7J7JTS8_BUGNE</name>
<feature type="domain" description="Helicase ATP-binding" evidence="12">
    <location>
        <begin position="269"/>
        <end position="460"/>
    </location>
</feature>
<feature type="compositionally biased region" description="Gly residues" evidence="11">
    <location>
        <begin position="645"/>
        <end position="656"/>
    </location>
</feature>
<feature type="compositionally biased region" description="Gly residues" evidence="11">
    <location>
        <begin position="103"/>
        <end position="126"/>
    </location>
</feature>
<dbReference type="FunFam" id="3.40.50.300:FF:000160">
    <property type="entry name" value="ATP-dependent RNA helicase DDX3X"/>
    <property type="match status" value="1"/>
</dbReference>
<dbReference type="Gene3D" id="3.40.50.300">
    <property type="entry name" value="P-loop containing nucleotide triphosphate hydrolases"/>
    <property type="match status" value="2"/>
</dbReference>
<protein>
    <recommendedName>
        <fullName evidence="1">RNA helicase</fullName>
        <ecNumber evidence="1">3.6.4.13</ecNumber>
    </recommendedName>
</protein>
<feature type="region of interest" description="Disordered" evidence="11">
    <location>
        <begin position="639"/>
        <end position="683"/>
    </location>
</feature>
<dbReference type="PANTHER" id="PTHR47958">
    <property type="entry name" value="ATP-DEPENDENT RNA HELICASE DBP3"/>
    <property type="match status" value="1"/>
</dbReference>
<evidence type="ECO:0000256" key="5">
    <source>
        <dbReference type="ARBA" id="ARBA00022840"/>
    </source>
</evidence>
<dbReference type="PROSITE" id="PS51192">
    <property type="entry name" value="HELICASE_ATP_BIND_1"/>
    <property type="match status" value="1"/>
</dbReference>
<feature type="domain" description="DEAD-box RNA helicase Q" evidence="14">
    <location>
        <begin position="238"/>
        <end position="266"/>
    </location>
</feature>
<dbReference type="CDD" id="cd18787">
    <property type="entry name" value="SF2_C_DEAD"/>
    <property type="match status" value="1"/>
</dbReference>
<keyword evidence="6" id="KW-0694">RNA-binding</keyword>
<proteinExistence type="inferred from homology"/>
<keyword evidence="3 10" id="KW-0378">Hydrolase</keyword>
<dbReference type="FunFam" id="3.40.50.300:FF:000008">
    <property type="entry name" value="ATP-dependent RNA helicase RhlB"/>
    <property type="match status" value="1"/>
</dbReference>
<gene>
    <name evidence="15" type="ORF">EB796_012864</name>
</gene>
<comment type="caution">
    <text evidence="15">The sequence shown here is derived from an EMBL/GenBank/DDBJ whole genome shotgun (WGS) entry which is preliminary data.</text>
</comment>
<feature type="domain" description="Helicase C-terminal" evidence="13">
    <location>
        <begin position="471"/>
        <end position="632"/>
    </location>
</feature>
<feature type="compositionally biased region" description="Gly residues" evidence="11">
    <location>
        <begin position="665"/>
        <end position="680"/>
    </location>
</feature>
<dbReference type="InterPro" id="IPR011545">
    <property type="entry name" value="DEAD/DEAH_box_helicase_dom"/>
</dbReference>
<dbReference type="Pfam" id="PF00271">
    <property type="entry name" value="Helicase_C"/>
    <property type="match status" value="1"/>
</dbReference>
<dbReference type="InterPro" id="IPR001650">
    <property type="entry name" value="Helicase_C-like"/>
</dbReference>
<keyword evidence="16" id="KW-1185">Reference proteome</keyword>
<evidence type="ECO:0000256" key="10">
    <source>
        <dbReference type="RuleBase" id="RU000492"/>
    </source>
</evidence>
<comment type="catalytic activity">
    <reaction evidence="8">
        <text>ATP + H2O = ADP + phosphate + H(+)</text>
        <dbReference type="Rhea" id="RHEA:13065"/>
        <dbReference type="ChEBI" id="CHEBI:15377"/>
        <dbReference type="ChEBI" id="CHEBI:15378"/>
        <dbReference type="ChEBI" id="CHEBI:30616"/>
        <dbReference type="ChEBI" id="CHEBI:43474"/>
        <dbReference type="ChEBI" id="CHEBI:456216"/>
        <dbReference type="EC" id="3.6.4.13"/>
    </reaction>
</comment>
<feature type="compositionally biased region" description="Polar residues" evidence="11">
    <location>
        <begin position="1"/>
        <end position="13"/>
    </location>
</feature>
<evidence type="ECO:0000256" key="1">
    <source>
        <dbReference type="ARBA" id="ARBA00012552"/>
    </source>
</evidence>
<dbReference type="OrthoDB" id="196131at2759"/>
<dbReference type="InterPro" id="IPR014001">
    <property type="entry name" value="Helicase_ATP-bd"/>
</dbReference>
<dbReference type="EC" id="3.6.4.13" evidence="1"/>
<evidence type="ECO:0000256" key="11">
    <source>
        <dbReference type="SAM" id="MobiDB-lite"/>
    </source>
</evidence>
<dbReference type="PROSITE" id="PS00039">
    <property type="entry name" value="DEAD_ATP_HELICASE"/>
    <property type="match status" value="1"/>
</dbReference>
<dbReference type="InterPro" id="IPR014014">
    <property type="entry name" value="RNA_helicase_DEAD_Q_motif"/>
</dbReference>
<feature type="short sequence motif" description="Q motif" evidence="9">
    <location>
        <begin position="238"/>
        <end position="266"/>
    </location>
</feature>
<dbReference type="GO" id="GO:0003724">
    <property type="term" value="F:RNA helicase activity"/>
    <property type="evidence" value="ECO:0007669"/>
    <property type="project" value="UniProtKB-EC"/>
</dbReference>
<reference evidence="15" key="1">
    <citation type="submission" date="2020-06" db="EMBL/GenBank/DDBJ databases">
        <title>Draft genome of Bugula neritina, a colonial animal packing powerful symbionts and potential medicines.</title>
        <authorList>
            <person name="Rayko M."/>
        </authorList>
    </citation>
    <scope>NUCLEOTIDE SEQUENCE [LARGE SCALE GENOMIC DNA]</scope>
    <source>
        <strain evidence="15">Kwan_BN1</strain>
    </source>
</reference>
<evidence type="ECO:0000259" key="13">
    <source>
        <dbReference type="PROSITE" id="PS51194"/>
    </source>
</evidence>
<dbReference type="GO" id="GO:0005524">
    <property type="term" value="F:ATP binding"/>
    <property type="evidence" value="ECO:0007669"/>
    <property type="project" value="UniProtKB-KW"/>
</dbReference>
<dbReference type="SMART" id="SM00490">
    <property type="entry name" value="HELICc"/>
    <property type="match status" value="1"/>
</dbReference>
<dbReference type="InterPro" id="IPR000629">
    <property type="entry name" value="RNA-helicase_DEAD-box_CS"/>
</dbReference>
<feature type="region of interest" description="Disordered" evidence="11">
    <location>
        <begin position="1"/>
        <end position="206"/>
    </location>
</feature>
<evidence type="ECO:0000256" key="9">
    <source>
        <dbReference type="PROSITE-ProRule" id="PRU00552"/>
    </source>
</evidence>
<dbReference type="PROSITE" id="PS51194">
    <property type="entry name" value="HELICASE_CTER"/>
    <property type="match status" value="1"/>
</dbReference>
<evidence type="ECO:0000256" key="2">
    <source>
        <dbReference type="ARBA" id="ARBA00022741"/>
    </source>
</evidence>
<accession>A0A7J7JTS8</accession>
<dbReference type="GO" id="GO:0016787">
    <property type="term" value="F:hydrolase activity"/>
    <property type="evidence" value="ECO:0007669"/>
    <property type="project" value="UniProtKB-KW"/>
</dbReference>
<keyword evidence="4 10" id="KW-0347">Helicase</keyword>